<feature type="transmembrane region" description="Helical" evidence="7">
    <location>
        <begin position="479"/>
        <end position="501"/>
    </location>
</feature>
<gene>
    <name evidence="8" type="ORF">GCM10023116_00740</name>
</gene>
<dbReference type="InterPro" id="IPR051679">
    <property type="entry name" value="DASS-Related_Transporters"/>
</dbReference>
<feature type="transmembrane region" description="Helical" evidence="7">
    <location>
        <begin position="354"/>
        <end position="372"/>
    </location>
</feature>
<evidence type="ECO:0000256" key="7">
    <source>
        <dbReference type="SAM" id="Phobius"/>
    </source>
</evidence>
<evidence type="ECO:0000256" key="4">
    <source>
        <dbReference type="ARBA" id="ARBA00022989"/>
    </source>
</evidence>
<feature type="compositionally biased region" description="Polar residues" evidence="6">
    <location>
        <begin position="1"/>
        <end position="14"/>
    </location>
</feature>
<feature type="transmembrane region" description="Helical" evidence="7">
    <location>
        <begin position="150"/>
        <end position="169"/>
    </location>
</feature>
<keyword evidence="3 7" id="KW-0812">Transmembrane</keyword>
<feature type="compositionally biased region" description="Polar residues" evidence="6">
    <location>
        <begin position="23"/>
        <end position="33"/>
    </location>
</feature>
<dbReference type="PANTHER" id="PTHR43652:SF6">
    <property type="entry name" value="ARGININE REPRESSOR"/>
    <property type="match status" value="1"/>
</dbReference>
<protein>
    <submittedName>
        <fullName evidence="8">YfcC family protein</fullName>
    </submittedName>
</protein>
<keyword evidence="9" id="KW-1185">Reference proteome</keyword>
<comment type="caution">
    <text evidence="8">The sequence shown here is derived from an EMBL/GenBank/DDBJ whole genome shotgun (WGS) entry which is preliminary data.</text>
</comment>
<dbReference type="EMBL" id="BAABFL010000004">
    <property type="protein sequence ID" value="GAA4647812.1"/>
    <property type="molecule type" value="Genomic_DNA"/>
</dbReference>
<keyword evidence="5 7" id="KW-0472">Membrane</keyword>
<reference evidence="9" key="1">
    <citation type="journal article" date="2019" name="Int. J. Syst. Evol. Microbiol.">
        <title>The Global Catalogue of Microorganisms (GCM) 10K type strain sequencing project: providing services to taxonomists for standard genome sequencing and annotation.</title>
        <authorList>
            <consortium name="The Broad Institute Genomics Platform"/>
            <consortium name="The Broad Institute Genome Sequencing Center for Infectious Disease"/>
            <person name="Wu L."/>
            <person name="Ma J."/>
        </authorList>
    </citation>
    <scope>NUCLEOTIDE SEQUENCE [LARGE SCALE GENOMIC DNA]</scope>
    <source>
        <strain evidence="9">JCM 17805</strain>
    </source>
</reference>
<feature type="transmembrane region" description="Helical" evidence="7">
    <location>
        <begin position="270"/>
        <end position="289"/>
    </location>
</feature>
<evidence type="ECO:0000256" key="6">
    <source>
        <dbReference type="SAM" id="MobiDB-lite"/>
    </source>
</evidence>
<evidence type="ECO:0000256" key="1">
    <source>
        <dbReference type="ARBA" id="ARBA00004651"/>
    </source>
</evidence>
<sequence length="535" mass="57251">MGDIASGSNTNNTAHPVAIRGDSTVSTTATATHPEQKRKLTFPSAYTVLLIVAALVAILTWMVTPGIYDKLSYDDVSNTFMVTYASGDMKEFPATQETLDQFDIKAHLDKFTGGDIRKPIGIPGTYTTVEPSPQGVTAFFQAPIAGMYDSIGVVFFVLVIGGFIGVVNHTGAFNSGIQSLSTALEGREKWLIIIVTALIAVGGTTFGMAEETIAFYPILVPIFLAAGYDAIVALAAIYLGSSVGTMCSTVNPFSTIIASNAAGINWTDGLTPRLIMLVLGTALCIWYLIRYAEKVKANPEKSLIFSQKAELETRFLGNHSADSTQMTSQTKMILSVFTATFIIMVYGVSQLGWWFMEMTTLFFVASLVVGVLSRIDEKAFVREFLQGASDLLGVAMIIAIARGVTILMDQGMISDSILHASAGLVDGMDKGFFIVVMMVLFAGISFFVPSSSGLAVLSMPIMAPLADVVGLPRDNIVSAYQYGMGLMAFITPTGLVLASLAMVNVTFDKWLKFVLPLLGMLTGLAAVLLLITAYL</sequence>
<feature type="transmembrane region" description="Helical" evidence="7">
    <location>
        <begin position="384"/>
        <end position="408"/>
    </location>
</feature>
<organism evidence="8 9">
    <name type="scientific">Kistimonas scapharcae</name>
    <dbReference type="NCBI Taxonomy" id="1036133"/>
    <lineage>
        <taxon>Bacteria</taxon>
        <taxon>Pseudomonadati</taxon>
        <taxon>Pseudomonadota</taxon>
        <taxon>Gammaproteobacteria</taxon>
        <taxon>Oceanospirillales</taxon>
        <taxon>Endozoicomonadaceae</taxon>
        <taxon>Kistimonas</taxon>
    </lineage>
</organism>
<evidence type="ECO:0000313" key="9">
    <source>
        <dbReference type="Proteomes" id="UP001500604"/>
    </source>
</evidence>
<evidence type="ECO:0000313" key="8">
    <source>
        <dbReference type="EMBL" id="GAA4647812.1"/>
    </source>
</evidence>
<dbReference type="Pfam" id="PF03606">
    <property type="entry name" value="DcuC"/>
    <property type="match status" value="1"/>
</dbReference>
<feature type="transmembrane region" description="Helical" evidence="7">
    <location>
        <begin position="513"/>
        <end position="534"/>
    </location>
</feature>
<proteinExistence type="predicted"/>
<dbReference type="Proteomes" id="UP001500604">
    <property type="component" value="Unassembled WGS sequence"/>
</dbReference>
<accession>A0ABP8UW59</accession>
<feature type="transmembrane region" description="Helical" evidence="7">
    <location>
        <begin position="46"/>
        <end position="68"/>
    </location>
</feature>
<feature type="transmembrane region" description="Helical" evidence="7">
    <location>
        <begin position="246"/>
        <end position="264"/>
    </location>
</feature>
<feature type="region of interest" description="Disordered" evidence="6">
    <location>
        <begin position="1"/>
        <end position="34"/>
    </location>
</feature>
<evidence type="ECO:0000256" key="3">
    <source>
        <dbReference type="ARBA" id="ARBA00022692"/>
    </source>
</evidence>
<dbReference type="PANTHER" id="PTHR43652">
    <property type="entry name" value="BASIC AMINO ACID ANTIPORTER YFCC-RELATED"/>
    <property type="match status" value="1"/>
</dbReference>
<dbReference type="InterPro" id="IPR018385">
    <property type="entry name" value="C4_dicarb_anaerob_car-like"/>
</dbReference>
<evidence type="ECO:0000256" key="2">
    <source>
        <dbReference type="ARBA" id="ARBA00022475"/>
    </source>
</evidence>
<keyword evidence="4 7" id="KW-1133">Transmembrane helix</keyword>
<keyword evidence="2" id="KW-1003">Cell membrane</keyword>
<name>A0ABP8UW59_9GAMM</name>
<comment type="subcellular location">
    <subcellularLocation>
        <location evidence="1">Cell membrane</location>
        <topology evidence="1">Multi-pass membrane protein</topology>
    </subcellularLocation>
</comment>
<evidence type="ECO:0000256" key="5">
    <source>
        <dbReference type="ARBA" id="ARBA00023136"/>
    </source>
</evidence>
<feature type="transmembrane region" description="Helical" evidence="7">
    <location>
        <begin position="432"/>
        <end position="458"/>
    </location>
</feature>
<feature type="transmembrane region" description="Helical" evidence="7">
    <location>
        <begin position="190"/>
        <end position="209"/>
    </location>
</feature>
<feature type="transmembrane region" description="Helical" evidence="7">
    <location>
        <begin position="332"/>
        <end position="348"/>
    </location>
</feature>
<feature type="transmembrane region" description="Helical" evidence="7">
    <location>
        <begin position="215"/>
        <end position="239"/>
    </location>
</feature>